<dbReference type="Proteomes" id="UP001219518">
    <property type="component" value="Unassembled WGS sequence"/>
</dbReference>
<feature type="compositionally biased region" description="Basic and acidic residues" evidence="1">
    <location>
        <begin position="113"/>
        <end position="122"/>
    </location>
</feature>
<comment type="caution">
    <text evidence="2">The sequence shown here is derived from an EMBL/GenBank/DDBJ whole genome shotgun (WGS) entry which is preliminary data.</text>
</comment>
<evidence type="ECO:0000313" key="3">
    <source>
        <dbReference type="Proteomes" id="UP001219518"/>
    </source>
</evidence>
<dbReference type="EMBL" id="JAHWGI010000064">
    <property type="protein sequence ID" value="KAK3908543.1"/>
    <property type="molecule type" value="Genomic_DNA"/>
</dbReference>
<keyword evidence="2" id="KW-0406">Ion transport</keyword>
<reference evidence="2" key="2">
    <citation type="journal article" date="2023" name="BMC Genomics">
        <title>Pest status, molecular evolution, and epigenetic factors derived from the genome assembly of Frankliniella fusca, a thysanopteran phytovirus vector.</title>
        <authorList>
            <person name="Catto M.A."/>
            <person name="Labadie P.E."/>
            <person name="Jacobson A.L."/>
            <person name="Kennedy G.G."/>
            <person name="Srinivasan R."/>
            <person name="Hunt B.G."/>
        </authorList>
    </citation>
    <scope>NUCLEOTIDE SEQUENCE</scope>
    <source>
        <strain evidence="2">PL_HMW_Pooled</strain>
    </source>
</reference>
<sequence>MPLQKRHVIRLNFTVTKPASVMPFTVFYAVRTPVQLNLPADSLTELSTLLPAPPPLSAAATMDAVLDQSREWRADRTPTTSPVQAGKVFQPAPHDQKRKWGENLTTGPTGRSETFRSQRDLRVATGPTGRTETIESQRDLPVASGPTGRSGTFRSQRDPRVAAGPQGRTGAGEPHQDPQATTARRAGPPTLQPRLGLLLPPLNSPPEVEVPFQVDPCVELMVRVQLRNTAQTRRVLRRHAIIAEVHLVSPFTLDALPPEDSESDLQARAASTAGDPPPEKRPRRQLEAGAPLPADLQ</sequence>
<keyword evidence="3" id="KW-1185">Reference proteome</keyword>
<organism evidence="2 3">
    <name type="scientific">Frankliniella fusca</name>
    <dbReference type="NCBI Taxonomy" id="407009"/>
    <lineage>
        <taxon>Eukaryota</taxon>
        <taxon>Metazoa</taxon>
        <taxon>Ecdysozoa</taxon>
        <taxon>Arthropoda</taxon>
        <taxon>Hexapoda</taxon>
        <taxon>Insecta</taxon>
        <taxon>Pterygota</taxon>
        <taxon>Neoptera</taxon>
        <taxon>Paraneoptera</taxon>
        <taxon>Thysanoptera</taxon>
        <taxon>Terebrantia</taxon>
        <taxon>Thripoidea</taxon>
        <taxon>Thripidae</taxon>
        <taxon>Frankliniella</taxon>
    </lineage>
</organism>
<keyword evidence="2" id="KW-0813">Transport</keyword>
<keyword evidence="2" id="KW-0407">Ion channel</keyword>
<accession>A0AAE1GTB6</accession>
<protein>
    <submittedName>
        <fullName evidence="2">Sodium channel protein</fullName>
    </submittedName>
</protein>
<feature type="region of interest" description="Disordered" evidence="1">
    <location>
        <begin position="76"/>
        <end position="196"/>
    </location>
</feature>
<reference evidence="2" key="1">
    <citation type="submission" date="2021-07" db="EMBL/GenBank/DDBJ databases">
        <authorList>
            <person name="Catto M.A."/>
            <person name="Jacobson A."/>
            <person name="Kennedy G."/>
            <person name="Labadie P."/>
            <person name="Hunt B.G."/>
            <person name="Srinivasan R."/>
        </authorList>
    </citation>
    <scope>NUCLEOTIDE SEQUENCE</scope>
    <source>
        <strain evidence="2">PL_HMW_Pooled</strain>
        <tissue evidence="2">Head</tissue>
    </source>
</reference>
<feature type="compositionally biased region" description="Basic and acidic residues" evidence="1">
    <location>
        <begin position="277"/>
        <end position="286"/>
    </location>
</feature>
<evidence type="ECO:0000313" key="2">
    <source>
        <dbReference type="EMBL" id="KAK3908543.1"/>
    </source>
</evidence>
<gene>
    <name evidence="2" type="ORF">KUF71_003355</name>
</gene>
<proteinExistence type="predicted"/>
<dbReference type="AlphaFoldDB" id="A0AAE1GTB6"/>
<name>A0AAE1GTB6_9NEOP</name>
<feature type="compositionally biased region" description="Polar residues" evidence="1">
    <location>
        <begin position="103"/>
        <end position="112"/>
    </location>
</feature>
<dbReference type="GO" id="GO:0034220">
    <property type="term" value="P:monoatomic ion transmembrane transport"/>
    <property type="evidence" value="ECO:0007669"/>
    <property type="project" value="UniProtKB-KW"/>
</dbReference>
<feature type="region of interest" description="Disordered" evidence="1">
    <location>
        <begin position="254"/>
        <end position="297"/>
    </location>
</feature>
<evidence type="ECO:0000256" key="1">
    <source>
        <dbReference type="SAM" id="MobiDB-lite"/>
    </source>
</evidence>